<keyword evidence="2" id="KW-1185">Reference proteome</keyword>
<dbReference type="EMBL" id="JAKCXM010000049">
    <property type="protein sequence ID" value="KAJ0405144.1"/>
    <property type="molecule type" value="Genomic_DNA"/>
</dbReference>
<dbReference type="PANTHER" id="PTHR13510">
    <property type="entry name" value="FYVE-FINGER-CONTAINING RAB5 EFFECTOR PROTEIN RABENOSYN-5-RELATED"/>
    <property type="match status" value="1"/>
</dbReference>
<proteinExistence type="predicted"/>
<gene>
    <name evidence="1" type="ORF">P43SY_001349</name>
</gene>
<protein>
    <recommendedName>
        <fullName evidence="3">FYVE-type domain-containing protein</fullName>
    </recommendedName>
</protein>
<sequence length="408" mass="44785">MRHEQTDLAAELPAVTLAPSDRSELLLQVQALVDDALLEFTSSRLGAGASPGEEWLEIREYDRIRLYRERQSVTASTSSRGDRQPPLPHVLAVGTTLGSLDDVMYGALAVTDEELRMRTRYTGDATTVRSKVLHSLVRPSSEDPLRHVNVGWSCFHVSPTSGIRRLWNPRDCVAIESVGTTISSSGDRLGYVLQRSVDLKALSPYEHVDIVRANVATFAVYRELSTGVVLCVAKSFYDLGGVWKAVGVRCIADRVLSLCRLSQCAYMKKLARLMHTALWTHLDDEPPQATGACVVCRASLRASVFSSRVRRCGICRYEVCSRCAHAKKLLTSPATAGGDLASRTPQEQRVRVCAGCIQHARQASALCIALEEQQLDDDGFPTAPRVELASLTSHETQLSADDTAAYHF</sequence>
<reference evidence="1" key="1">
    <citation type="submission" date="2021-12" db="EMBL/GenBank/DDBJ databases">
        <title>Prjna785345.</title>
        <authorList>
            <person name="Rujirawat T."/>
            <person name="Krajaejun T."/>
        </authorList>
    </citation>
    <scope>NUCLEOTIDE SEQUENCE</scope>
    <source>
        <strain evidence="1">Pi057C3</strain>
    </source>
</reference>
<dbReference type="Proteomes" id="UP001209570">
    <property type="component" value="Unassembled WGS sequence"/>
</dbReference>
<evidence type="ECO:0008006" key="3">
    <source>
        <dbReference type="Google" id="ProtNLM"/>
    </source>
</evidence>
<organism evidence="1 2">
    <name type="scientific">Pythium insidiosum</name>
    <name type="common">Pythiosis disease agent</name>
    <dbReference type="NCBI Taxonomy" id="114742"/>
    <lineage>
        <taxon>Eukaryota</taxon>
        <taxon>Sar</taxon>
        <taxon>Stramenopiles</taxon>
        <taxon>Oomycota</taxon>
        <taxon>Peronosporomycetes</taxon>
        <taxon>Pythiales</taxon>
        <taxon>Pythiaceae</taxon>
        <taxon>Pythium</taxon>
    </lineage>
</organism>
<name>A0AAD5LPQ4_PYTIN</name>
<evidence type="ECO:0000313" key="1">
    <source>
        <dbReference type="EMBL" id="KAJ0405144.1"/>
    </source>
</evidence>
<evidence type="ECO:0000313" key="2">
    <source>
        <dbReference type="Proteomes" id="UP001209570"/>
    </source>
</evidence>
<comment type="caution">
    <text evidence="1">The sequence shown here is derived from an EMBL/GenBank/DDBJ whole genome shotgun (WGS) entry which is preliminary data.</text>
</comment>
<accession>A0AAD5LPQ4</accession>
<dbReference type="InterPro" id="IPR052727">
    <property type="entry name" value="Rab4/Rab5_effector"/>
</dbReference>
<dbReference type="AlphaFoldDB" id="A0AAD5LPQ4"/>
<dbReference type="PANTHER" id="PTHR13510:SF44">
    <property type="entry name" value="RABENOSYN-5"/>
    <property type="match status" value="1"/>
</dbReference>